<protein>
    <submittedName>
        <fullName evidence="2">Uncharacterized protein</fullName>
    </submittedName>
</protein>
<feature type="transmembrane region" description="Helical" evidence="1">
    <location>
        <begin position="12"/>
        <end position="33"/>
    </location>
</feature>
<keyword evidence="1" id="KW-0812">Transmembrane</keyword>
<organism evidence="2 3">
    <name type="scientific">Kineosporia mesophila</name>
    <dbReference type="NCBI Taxonomy" id="566012"/>
    <lineage>
        <taxon>Bacteria</taxon>
        <taxon>Bacillati</taxon>
        <taxon>Actinomycetota</taxon>
        <taxon>Actinomycetes</taxon>
        <taxon>Kineosporiales</taxon>
        <taxon>Kineosporiaceae</taxon>
        <taxon>Kineosporia</taxon>
    </lineage>
</organism>
<keyword evidence="3" id="KW-1185">Reference proteome</keyword>
<sequence length="102" mass="10510">MHTLSLVWEDLWKITVASLILGAGLPALFAVGIRSLAYGTGGDAEEHGAGIAPAPHPIGRALAGLCFAIVLLVVGLGIVLIVASGFGQELSFDSIYPTIQDK</sequence>
<evidence type="ECO:0000313" key="2">
    <source>
        <dbReference type="EMBL" id="GAA3595043.1"/>
    </source>
</evidence>
<dbReference type="RefSeq" id="WP_231484288.1">
    <property type="nucleotide sequence ID" value="NZ_BAAAZO010000001.1"/>
</dbReference>
<keyword evidence="1" id="KW-0472">Membrane</keyword>
<accession>A0ABP6Z2M1</accession>
<evidence type="ECO:0000313" key="3">
    <source>
        <dbReference type="Proteomes" id="UP001501074"/>
    </source>
</evidence>
<reference evidence="3" key="1">
    <citation type="journal article" date="2019" name="Int. J. Syst. Evol. Microbiol.">
        <title>The Global Catalogue of Microorganisms (GCM) 10K type strain sequencing project: providing services to taxonomists for standard genome sequencing and annotation.</title>
        <authorList>
            <consortium name="The Broad Institute Genomics Platform"/>
            <consortium name="The Broad Institute Genome Sequencing Center for Infectious Disease"/>
            <person name="Wu L."/>
            <person name="Ma J."/>
        </authorList>
    </citation>
    <scope>NUCLEOTIDE SEQUENCE [LARGE SCALE GENOMIC DNA]</scope>
    <source>
        <strain evidence="3">JCM 16902</strain>
    </source>
</reference>
<dbReference type="Proteomes" id="UP001501074">
    <property type="component" value="Unassembled WGS sequence"/>
</dbReference>
<gene>
    <name evidence="2" type="ORF">GCM10022223_07700</name>
</gene>
<comment type="caution">
    <text evidence="2">The sequence shown here is derived from an EMBL/GenBank/DDBJ whole genome shotgun (WGS) entry which is preliminary data.</text>
</comment>
<proteinExistence type="predicted"/>
<dbReference type="EMBL" id="BAAAZO010000001">
    <property type="protein sequence ID" value="GAA3595043.1"/>
    <property type="molecule type" value="Genomic_DNA"/>
</dbReference>
<feature type="transmembrane region" description="Helical" evidence="1">
    <location>
        <begin position="61"/>
        <end position="86"/>
    </location>
</feature>
<keyword evidence="1" id="KW-1133">Transmembrane helix</keyword>
<evidence type="ECO:0000256" key="1">
    <source>
        <dbReference type="SAM" id="Phobius"/>
    </source>
</evidence>
<name>A0ABP6Z2M1_9ACTN</name>